<dbReference type="InParanoid" id="A0A2K1QJS2"/>
<dbReference type="Gene3D" id="2.170.270.10">
    <property type="entry name" value="SET domain"/>
    <property type="match status" value="1"/>
</dbReference>
<dbReference type="OrthoDB" id="5792673at2759"/>
<reference evidence="2 3" key="1">
    <citation type="submission" date="2017-06" db="EMBL/GenBank/DDBJ databases">
        <title>Draft genome sequence of a variant of Elsinoe murrayae.</title>
        <authorList>
            <person name="Cheng Q."/>
        </authorList>
    </citation>
    <scope>NUCLEOTIDE SEQUENCE [LARGE SCALE GENOMIC DNA]</scope>
    <source>
        <strain evidence="2 3">CQ-2017a</strain>
    </source>
</reference>
<gene>
    <name evidence="2" type="ORF">CAC42_664</name>
</gene>
<protein>
    <recommendedName>
        <fullName evidence="1">SET domain-containing protein</fullName>
    </recommendedName>
</protein>
<dbReference type="Proteomes" id="UP000243797">
    <property type="component" value="Unassembled WGS sequence"/>
</dbReference>
<dbReference type="AlphaFoldDB" id="A0A2K1QJS2"/>
<sequence length="213" mass="23224">MTPIDWPTGVAYTSEPIYSDHVTLAMQKALHTPTAATASWPKVGAEDLTVPCEKVRIHKISSTSHPNHPAAGQHGLFAAHHLPPGSFILPYIGQVHTNSTSDTDATSDYDLSMDREMGISIDAAKVGNESRFMNDYRGVAEGPNVEFRDCWIQIPARNGESRGRWERRIGVFVLPAGKAGKRRKGIGGGEEIVVNYGKGFWRGRVGQNADDEG</sequence>
<name>A0A2K1QJS2_9PEZI</name>
<dbReference type="EMBL" id="NKHZ01000070">
    <property type="protein sequence ID" value="PNS15405.1"/>
    <property type="molecule type" value="Genomic_DNA"/>
</dbReference>
<dbReference type="Pfam" id="PF00856">
    <property type="entry name" value="SET"/>
    <property type="match status" value="1"/>
</dbReference>
<dbReference type="STRING" id="2082308.A0A2K1QJS2"/>
<proteinExistence type="predicted"/>
<dbReference type="SUPFAM" id="SSF82199">
    <property type="entry name" value="SET domain"/>
    <property type="match status" value="1"/>
</dbReference>
<comment type="caution">
    <text evidence="2">The sequence shown here is derived from an EMBL/GenBank/DDBJ whole genome shotgun (WGS) entry which is preliminary data.</text>
</comment>
<accession>A0A2K1QJS2</accession>
<feature type="domain" description="SET" evidence="1">
    <location>
        <begin position="74"/>
        <end position="173"/>
    </location>
</feature>
<dbReference type="InterPro" id="IPR046341">
    <property type="entry name" value="SET_dom_sf"/>
</dbReference>
<keyword evidence="3" id="KW-1185">Reference proteome</keyword>
<organism evidence="2 3">
    <name type="scientific">Sphaceloma murrayae</name>
    <dbReference type="NCBI Taxonomy" id="2082308"/>
    <lineage>
        <taxon>Eukaryota</taxon>
        <taxon>Fungi</taxon>
        <taxon>Dikarya</taxon>
        <taxon>Ascomycota</taxon>
        <taxon>Pezizomycotina</taxon>
        <taxon>Dothideomycetes</taxon>
        <taxon>Dothideomycetidae</taxon>
        <taxon>Myriangiales</taxon>
        <taxon>Elsinoaceae</taxon>
        <taxon>Sphaceloma</taxon>
    </lineage>
</organism>
<dbReference type="InterPro" id="IPR001214">
    <property type="entry name" value="SET_dom"/>
</dbReference>
<evidence type="ECO:0000313" key="2">
    <source>
        <dbReference type="EMBL" id="PNS15405.1"/>
    </source>
</evidence>
<evidence type="ECO:0000313" key="3">
    <source>
        <dbReference type="Proteomes" id="UP000243797"/>
    </source>
</evidence>
<evidence type="ECO:0000259" key="1">
    <source>
        <dbReference type="Pfam" id="PF00856"/>
    </source>
</evidence>